<organism evidence="3 4">
    <name type="scientific">Pseudoalteromonas phenolica</name>
    <dbReference type="NCBI Taxonomy" id="161398"/>
    <lineage>
        <taxon>Bacteria</taxon>
        <taxon>Pseudomonadati</taxon>
        <taxon>Pseudomonadota</taxon>
        <taxon>Gammaproteobacteria</taxon>
        <taxon>Alteromonadales</taxon>
        <taxon>Pseudoalteromonadaceae</taxon>
        <taxon>Pseudoalteromonas</taxon>
    </lineage>
</organism>
<evidence type="ECO:0000256" key="2">
    <source>
        <dbReference type="SAM" id="SignalP"/>
    </source>
</evidence>
<reference evidence="3 4" key="1">
    <citation type="submission" date="2015-11" db="EMBL/GenBank/DDBJ databases">
        <authorList>
            <person name="Zhang Y."/>
            <person name="Guo Z."/>
        </authorList>
    </citation>
    <scope>NUCLEOTIDE SEQUENCE [LARGE SCALE GENOMIC DNA]</scope>
    <source>
        <strain evidence="3 4">KCTC 12086</strain>
    </source>
</reference>
<dbReference type="PROSITE" id="PS51257">
    <property type="entry name" value="PROKAR_LIPOPROTEIN"/>
    <property type="match status" value="1"/>
</dbReference>
<keyword evidence="4" id="KW-1185">Reference proteome</keyword>
<dbReference type="OrthoDB" id="9786855at2"/>
<dbReference type="RefSeq" id="WP_058030619.1">
    <property type="nucleotide sequence ID" value="NZ_CP013187.1"/>
</dbReference>
<dbReference type="PATRIC" id="fig|161398.10.peg.2478"/>
<dbReference type="EMBL" id="CP013187">
    <property type="protein sequence ID" value="ALO42919.1"/>
    <property type="molecule type" value="Genomic_DNA"/>
</dbReference>
<proteinExistence type="predicted"/>
<keyword evidence="1 2" id="KW-0732">Signal</keyword>
<dbReference type="KEGG" id="pphe:PP2015_2427"/>
<dbReference type="STRING" id="161398.PP2015_2427"/>
<dbReference type="Proteomes" id="UP000061457">
    <property type="component" value="Chromosome I"/>
</dbReference>
<sequence>MKKLLLAAALSAPLLSGCIVAVSDDGVETGWGKNYNGESWQYQQKENRKTISKLDLGADYNQVLEQLPTPDFTELVRKEEGVYKVIYIATNSKHSDGKVTKDECTPLVFKNEKLIGFGQSALLQIL</sequence>
<dbReference type="AlphaFoldDB" id="A0A0S2K337"/>
<gene>
    <name evidence="3" type="ORF">PP2015_2427</name>
</gene>
<dbReference type="InterPro" id="IPR021534">
    <property type="entry name" value="DUF3192"/>
</dbReference>
<dbReference type="Gene3D" id="3.30.1450.10">
    <property type="match status" value="1"/>
</dbReference>
<feature type="signal peptide" evidence="2">
    <location>
        <begin position="1"/>
        <end position="21"/>
    </location>
</feature>
<protein>
    <recommendedName>
        <fullName evidence="5">DUF3192 domain-containing protein</fullName>
    </recommendedName>
</protein>
<dbReference type="InterPro" id="IPR037873">
    <property type="entry name" value="BamE-like"/>
</dbReference>
<feature type="chain" id="PRO_5006601024" description="DUF3192 domain-containing protein" evidence="2">
    <location>
        <begin position="22"/>
        <end position="126"/>
    </location>
</feature>
<accession>A0A0S2K337</accession>
<name>A0A0S2K337_9GAMM</name>
<evidence type="ECO:0008006" key="5">
    <source>
        <dbReference type="Google" id="ProtNLM"/>
    </source>
</evidence>
<evidence type="ECO:0000313" key="4">
    <source>
        <dbReference type="Proteomes" id="UP000061457"/>
    </source>
</evidence>
<dbReference type="Pfam" id="PF11399">
    <property type="entry name" value="DUF3192"/>
    <property type="match status" value="1"/>
</dbReference>
<evidence type="ECO:0000256" key="1">
    <source>
        <dbReference type="ARBA" id="ARBA00022729"/>
    </source>
</evidence>
<evidence type="ECO:0000313" key="3">
    <source>
        <dbReference type="EMBL" id="ALO42919.1"/>
    </source>
</evidence>